<dbReference type="EMBL" id="JACBYW010000007">
    <property type="protein sequence ID" value="NYH80376.1"/>
    <property type="molecule type" value="Genomic_DNA"/>
</dbReference>
<dbReference type="SUPFAM" id="SSF53850">
    <property type="entry name" value="Periplasmic binding protein-like II"/>
    <property type="match status" value="1"/>
</dbReference>
<dbReference type="SUPFAM" id="SSF55021">
    <property type="entry name" value="ACT-like"/>
    <property type="match status" value="1"/>
</dbReference>
<keyword evidence="4 10" id="KW-0028">Amino-acid biosynthesis</keyword>
<evidence type="ECO:0000256" key="10">
    <source>
        <dbReference type="RuleBase" id="RU361254"/>
    </source>
</evidence>
<dbReference type="PROSITE" id="PS00858">
    <property type="entry name" value="PREPHENATE_DEHYDR_2"/>
    <property type="match status" value="1"/>
</dbReference>
<dbReference type="PANTHER" id="PTHR21022">
    <property type="entry name" value="PREPHENATE DEHYDRATASE P PROTEIN"/>
    <property type="match status" value="1"/>
</dbReference>
<name>A0A852ZA08_9ACTN</name>
<evidence type="ECO:0000256" key="8">
    <source>
        <dbReference type="ARBA" id="ARBA00047848"/>
    </source>
</evidence>
<dbReference type="GO" id="GO:0009094">
    <property type="term" value="P:L-phenylalanine biosynthetic process"/>
    <property type="evidence" value="ECO:0007669"/>
    <property type="project" value="UniProtKB-UniPathway"/>
</dbReference>
<dbReference type="InterPro" id="IPR008242">
    <property type="entry name" value="Chor_mutase/pphenate_deHydtase"/>
</dbReference>
<evidence type="ECO:0000259" key="12">
    <source>
        <dbReference type="PROSITE" id="PS51671"/>
    </source>
</evidence>
<protein>
    <recommendedName>
        <fullName evidence="3 10">Prephenate dehydratase</fullName>
        <shortName evidence="10">PDT</shortName>
        <ecNumber evidence="2 10">4.2.1.51</ecNumber>
    </recommendedName>
</protein>
<comment type="caution">
    <text evidence="13">The sequence shown here is derived from an EMBL/GenBank/DDBJ whole genome shotgun (WGS) entry which is preliminary data.</text>
</comment>
<accession>A0A852ZA08</accession>
<dbReference type="PANTHER" id="PTHR21022:SF19">
    <property type="entry name" value="PREPHENATE DEHYDRATASE-RELATED"/>
    <property type="match status" value="1"/>
</dbReference>
<keyword evidence="6 10" id="KW-0584">Phenylalanine biosynthesis</keyword>
<dbReference type="PROSITE" id="PS51671">
    <property type="entry name" value="ACT"/>
    <property type="match status" value="1"/>
</dbReference>
<dbReference type="InterPro" id="IPR002912">
    <property type="entry name" value="ACT_dom"/>
</dbReference>
<dbReference type="Pfam" id="PF01842">
    <property type="entry name" value="ACT"/>
    <property type="match status" value="1"/>
</dbReference>
<dbReference type="CDD" id="cd04905">
    <property type="entry name" value="ACT_CM-PDT"/>
    <property type="match status" value="1"/>
</dbReference>
<dbReference type="GO" id="GO:0004664">
    <property type="term" value="F:prephenate dehydratase activity"/>
    <property type="evidence" value="ECO:0007669"/>
    <property type="project" value="UniProtKB-UniRule"/>
</dbReference>
<dbReference type="GO" id="GO:0005737">
    <property type="term" value="C:cytoplasm"/>
    <property type="evidence" value="ECO:0007669"/>
    <property type="project" value="TreeGrafter"/>
</dbReference>
<dbReference type="RefSeq" id="WP_179536732.1">
    <property type="nucleotide sequence ID" value="NZ_JACBYW010000007.1"/>
</dbReference>
<evidence type="ECO:0000256" key="3">
    <source>
        <dbReference type="ARBA" id="ARBA00021872"/>
    </source>
</evidence>
<keyword evidence="14" id="KW-1185">Reference proteome</keyword>
<dbReference type="PIRSF" id="PIRSF001500">
    <property type="entry name" value="Chor_mut_pdt_Ppr"/>
    <property type="match status" value="1"/>
</dbReference>
<keyword evidence="5 10" id="KW-0057">Aromatic amino acid biosynthesis</keyword>
<dbReference type="InterPro" id="IPR018528">
    <property type="entry name" value="Preph_deHydtase_CS"/>
</dbReference>
<comment type="catalytic activity">
    <reaction evidence="8 10">
        <text>prephenate + H(+) = 3-phenylpyruvate + CO2 + H2O</text>
        <dbReference type="Rhea" id="RHEA:21648"/>
        <dbReference type="ChEBI" id="CHEBI:15377"/>
        <dbReference type="ChEBI" id="CHEBI:15378"/>
        <dbReference type="ChEBI" id="CHEBI:16526"/>
        <dbReference type="ChEBI" id="CHEBI:18005"/>
        <dbReference type="ChEBI" id="CHEBI:29934"/>
        <dbReference type="EC" id="4.2.1.51"/>
    </reaction>
</comment>
<dbReference type="Gene3D" id="3.40.190.10">
    <property type="entry name" value="Periplasmic binding protein-like II"/>
    <property type="match status" value="2"/>
</dbReference>
<dbReference type="NCBIfam" id="NF008865">
    <property type="entry name" value="PRK11898.1"/>
    <property type="match status" value="1"/>
</dbReference>
<dbReference type="AlphaFoldDB" id="A0A852ZA08"/>
<evidence type="ECO:0000259" key="11">
    <source>
        <dbReference type="PROSITE" id="PS51171"/>
    </source>
</evidence>
<sequence length="308" mass="32202">MPRIAYLGPPGTFAEQASRALTEETTPELVPRESIRSALDAVRGGEAFAAGVPVENSVEGAVSATLDGLASGEPLVAVAETVLPVRFDVLVRRGSSARDVTSVASHPHALAQVRRWVAERLPGAGTVPTSSTAAAAEEVETGSADAAVVAPVAAQHHPELVPLARGVADVDDAATRFLLIRGPGPLPEPTGADRTSIAVVAHDEVGTLGEVLSELALRGINLSRIESRPTVDGLGTYRFFLDLDGHVADARVGDALAGLHRRCSEVRFLGSFPKAGREPVNARPSASEQAFRESAAWLERVRSGRLDS</sequence>
<feature type="domain" description="ACT" evidence="12">
    <location>
        <begin position="196"/>
        <end position="274"/>
    </location>
</feature>
<evidence type="ECO:0000256" key="4">
    <source>
        <dbReference type="ARBA" id="ARBA00022605"/>
    </source>
</evidence>
<organism evidence="13 14">
    <name type="scientific">Actinopolyspora biskrensis</name>
    <dbReference type="NCBI Taxonomy" id="1470178"/>
    <lineage>
        <taxon>Bacteria</taxon>
        <taxon>Bacillati</taxon>
        <taxon>Actinomycetota</taxon>
        <taxon>Actinomycetes</taxon>
        <taxon>Actinopolysporales</taxon>
        <taxon>Actinopolysporaceae</taxon>
        <taxon>Actinopolyspora</taxon>
    </lineage>
</organism>
<evidence type="ECO:0000313" key="13">
    <source>
        <dbReference type="EMBL" id="NYH80376.1"/>
    </source>
</evidence>
<proteinExistence type="predicted"/>
<evidence type="ECO:0000256" key="2">
    <source>
        <dbReference type="ARBA" id="ARBA00013147"/>
    </source>
</evidence>
<dbReference type="InterPro" id="IPR001086">
    <property type="entry name" value="Preph_deHydtase"/>
</dbReference>
<evidence type="ECO:0000256" key="6">
    <source>
        <dbReference type="ARBA" id="ARBA00023222"/>
    </source>
</evidence>
<evidence type="ECO:0000256" key="7">
    <source>
        <dbReference type="ARBA" id="ARBA00023239"/>
    </source>
</evidence>
<dbReference type="EC" id="4.2.1.51" evidence="2 10"/>
<dbReference type="FunFam" id="3.30.70.260:FF:000012">
    <property type="entry name" value="Prephenate dehydratase"/>
    <property type="match status" value="1"/>
</dbReference>
<evidence type="ECO:0000256" key="1">
    <source>
        <dbReference type="ARBA" id="ARBA00004741"/>
    </source>
</evidence>
<gene>
    <name evidence="10" type="primary">pheA</name>
    <name evidence="13" type="ORF">FHR84_003733</name>
</gene>
<evidence type="ECO:0000256" key="5">
    <source>
        <dbReference type="ARBA" id="ARBA00023141"/>
    </source>
</evidence>
<dbReference type="Proteomes" id="UP000548304">
    <property type="component" value="Unassembled WGS sequence"/>
</dbReference>
<dbReference type="Pfam" id="PF00800">
    <property type="entry name" value="PDT"/>
    <property type="match status" value="1"/>
</dbReference>
<dbReference type="PROSITE" id="PS51171">
    <property type="entry name" value="PREPHENATE_DEHYDR_3"/>
    <property type="match status" value="1"/>
</dbReference>
<dbReference type="InterPro" id="IPR045865">
    <property type="entry name" value="ACT-like_dom_sf"/>
</dbReference>
<comment type="pathway">
    <text evidence="1 10">Amino-acid biosynthesis; L-phenylalanine biosynthesis; phenylpyruvate from prephenate: step 1/1.</text>
</comment>
<dbReference type="UniPathway" id="UPA00121">
    <property type="reaction ID" value="UER00345"/>
</dbReference>
<dbReference type="Gene3D" id="3.30.70.260">
    <property type="match status" value="1"/>
</dbReference>
<evidence type="ECO:0000313" key="14">
    <source>
        <dbReference type="Proteomes" id="UP000548304"/>
    </source>
</evidence>
<feature type="domain" description="Prephenate dehydratase" evidence="11">
    <location>
        <begin position="3"/>
        <end position="182"/>
    </location>
</feature>
<reference evidence="13 14" key="1">
    <citation type="submission" date="2020-07" db="EMBL/GenBank/DDBJ databases">
        <title>Genomic Encyclopedia of Type Strains, Phase III (KMG-III): the genomes of soil and plant-associated and newly described type strains.</title>
        <authorList>
            <person name="Whitman W."/>
        </authorList>
    </citation>
    <scope>NUCLEOTIDE SEQUENCE [LARGE SCALE GENOMIC DNA]</scope>
    <source>
        <strain evidence="13 14">CECT 8576</strain>
    </source>
</reference>
<dbReference type="CDD" id="cd13632">
    <property type="entry name" value="PBP2_Aa-PDT_like"/>
    <property type="match status" value="1"/>
</dbReference>
<evidence type="ECO:0000256" key="9">
    <source>
        <dbReference type="PIRSR" id="PIRSR001500-2"/>
    </source>
</evidence>
<feature type="site" description="Essential for prephenate dehydratase activity" evidence="9">
    <location>
        <position position="175"/>
    </location>
</feature>
<dbReference type="FunFam" id="3.40.190.10:FF:000064">
    <property type="entry name" value="Prephenate dehydratase"/>
    <property type="match status" value="1"/>
</dbReference>
<keyword evidence="7 10" id="KW-0456">Lyase</keyword>